<keyword evidence="2" id="KW-0560">Oxidoreductase</keyword>
<keyword evidence="3" id="KW-0732">Signal</keyword>
<dbReference type="PANTHER" id="PTHR13878:SF97">
    <property type="entry name" value="ISOAMYL ALCOHOL OXIDASE"/>
    <property type="match status" value="1"/>
</dbReference>
<dbReference type="PANTHER" id="PTHR13878">
    <property type="entry name" value="GULONOLACTONE OXIDASE"/>
    <property type="match status" value="1"/>
</dbReference>
<dbReference type="InterPro" id="IPR006094">
    <property type="entry name" value="Oxid_FAD_bind_N"/>
</dbReference>
<dbReference type="EMBL" id="MU251485">
    <property type="protein sequence ID" value="KAG9233803.1"/>
    <property type="molecule type" value="Genomic_DNA"/>
</dbReference>
<dbReference type="InterPro" id="IPR012951">
    <property type="entry name" value="BBE"/>
</dbReference>
<evidence type="ECO:0000313" key="5">
    <source>
        <dbReference type="EMBL" id="KAG9233803.1"/>
    </source>
</evidence>
<feature type="signal peptide" evidence="3">
    <location>
        <begin position="1"/>
        <end position="18"/>
    </location>
</feature>
<accession>A0A9P8C4N3</accession>
<proteinExistence type="inferred from homology"/>
<keyword evidence="6" id="KW-1185">Reference proteome</keyword>
<organism evidence="5 6">
    <name type="scientific">Amylocarpus encephaloides</name>
    <dbReference type="NCBI Taxonomy" id="45428"/>
    <lineage>
        <taxon>Eukaryota</taxon>
        <taxon>Fungi</taxon>
        <taxon>Dikarya</taxon>
        <taxon>Ascomycota</taxon>
        <taxon>Pezizomycotina</taxon>
        <taxon>Leotiomycetes</taxon>
        <taxon>Helotiales</taxon>
        <taxon>Helotiales incertae sedis</taxon>
        <taxon>Amylocarpus</taxon>
    </lineage>
</organism>
<dbReference type="InterPro" id="IPR036318">
    <property type="entry name" value="FAD-bd_PCMH-like_sf"/>
</dbReference>
<evidence type="ECO:0000313" key="6">
    <source>
        <dbReference type="Proteomes" id="UP000824998"/>
    </source>
</evidence>
<reference evidence="5" key="1">
    <citation type="journal article" date="2021" name="IMA Fungus">
        <title>Genomic characterization of three marine fungi, including Emericellopsis atlantica sp. nov. with signatures of a generalist lifestyle and marine biomass degradation.</title>
        <authorList>
            <person name="Hagestad O.C."/>
            <person name="Hou L."/>
            <person name="Andersen J.H."/>
            <person name="Hansen E.H."/>
            <person name="Altermark B."/>
            <person name="Li C."/>
            <person name="Kuhnert E."/>
            <person name="Cox R.J."/>
            <person name="Crous P.W."/>
            <person name="Spatafora J.W."/>
            <person name="Lail K."/>
            <person name="Amirebrahimi M."/>
            <person name="Lipzen A."/>
            <person name="Pangilinan J."/>
            <person name="Andreopoulos W."/>
            <person name="Hayes R.D."/>
            <person name="Ng V."/>
            <person name="Grigoriev I.V."/>
            <person name="Jackson S.A."/>
            <person name="Sutton T.D.S."/>
            <person name="Dobson A.D.W."/>
            <person name="Rama T."/>
        </authorList>
    </citation>
    <scope>NUCLEOTIDE SEQUENCE</scope>
    <source>
        <strain evidence="5">TRa018bII</strain>
    </source>
</reference>
<feature type="domain" description="FAD-binding PCMH-type" evidence="4">
    <location>
        <begin position="131"/>
        <end position="314"/>
    </location>
</feature>
<dbReference type="InterPro" id="IPR016169">
    <property type="entry name" value="FAD-bd_PCMH_sub2"/>
</dbReference>
<dbReference type="Proteomes" id="UP000824998">
    <property type="component" value="Unassembled WGS sequence"/>
</dbReference>
<evidence type="ECO:0000256" key="3">
    <source>
        <dbReference type="SAM" id="SignalP"/>
    </source>
</evidence>
<evidence type="ECO:0000256" key="1">
    <source>
        <dbReference type="ARBA" id="ARBA00005466"/>
    </source>
</evidence>
<feature type="chain" id="PRO_5040133253" evidence="3">
    <location>
        <begin position="19"/>
        <end position="588"/>
    </location>
</feature>
<dbReference type="SUPFAM" id="SSF56176">
    <property type="entry name" value="FAD-binding/transporter-associated domain-like"/>
    <property type="match status" value="1"/>
</dbReference>
<protein>
    <submittedName>
        <fullName evidence="5">Isoamyl alcohol oxidase</fullName>
    </submittedName>
</protein>
<sequence length="588" mass="64047">MARSMFATLLLWLPLANAYTLPNNEVLQESDSARPGYKCKCYEGDHCWPSLGEWRTLNASVDGQLQKVTPLADVCYNTFEGMPTYDVEKCAVVTANFQNQDFAVADPVYALNPLYTNDSCLPTTDPTASCNAGYLSDYVIIAKKTKHIAAGVKFARRYNIRLVVRNTGHDFMGRSTAYGALAINTHNFKDVSFSRIYRGPGRYGGSAVTVGAGIQGGELVKKAFEQSPKVTVVTGECATVGFTGGYIQGGGHGPLATIYGMAADQALSFDVITAKGESVTANADENSDLFWALRGGGPATFGIVTAVTVKTFPEVPSAAVIININSTHTTDPEVFWKGVTAFHAQSNHFVDNGMFVYYELLLGSLHIQPIYGPNMNKAKILSVVKPLFDDLAAKGVPYSMTVKDFPTFYELYTDIFEPEGAGNNQLTGGRFMTREDITKNNTAIIEAYKTALSPSAEFPFGIVIGHIVGPGVGAPSVDDAVHPGWRKASSFSITSLFPTKDNWDAAKKLQTDVITKALDEAAPKGGAYVNECDLGQPDWQNQFWGYNYPRLLRTRQKWDPEGIFYAETTVGTEKWSEVGEPPKLCKKI</sequence>
<comment type="caution">
    <text evidence="5">The sequence shown here is derived from an EMBL/GenBank/DDBJ whole genome shotgun (WGS) entry which is preliminary data.</text>
</comment>
<evidence type="ECO:0000256" key="2">
    <source>
        <dbReference type="ARBA" id="ARBA00023002"/>
    </source>
</evidence>
<name>A0A9P8C4N3_9HELO</name>
<comment type="similarity">
    <text evidence="1">Belongs to the oxygen-dependent FAD-linked oxidoreductase family.</text>
</comment>
<dbReference type="PROSITE" id="PS51387">
    <property type="entry name" value="FAD_PCMH"/>
    <property type="match status" value="1"/>
</dbReference>
<dbReference type="InterPro" id="IPR016166">
    <property type="entry name" value="FAD-bd_PCMH"/>
</dbReference>
<dbReference type="Pfam" id="PF08031">
    <property type="entry name" value="BBE"/>
    <property type="match status" value="1"/>
</dbReference>
<evidence type="ECO:0000259" key="4">
    <source>
        <dbReference type="PROSITE" id="PS51387"/>
    </source>
</evidence>
<dbReference type="GO" id="GO:0071949">
    <property type="term" value="F:FAD binding"/>
    <property type="evidence" value="ECO:0007669"/>
    <property type="project" value="InterPro"/>
</dbReference>
<dbReference type="Pfam" id="PF01565">
    <property type="entry name" value="FAD_binding_4"/>
    <property type="match status" value="1"/>
</dbReference>
<dbReference type="GO" id="GO:0016491">
    <property type="term" value="F:oxidoreductase activity"/>
    <property type="evidence" value="ECO:0007669"/>
    <property type="project" value="UniProtKB-KW"/>
</dbReference>
<dbReference type="Gene3D" id="3.30.465.10">
    <property type="match status" value="2"/>
</dbReference>
<dbReference type="InterPro" id="IPR050432">
    <property type="entry name" value="FAD-linked_Oxidoreductases_BP"/>
</dbReference>
<dbReference type="AlphaFoldDB" id="A0A9P8C4N3"/>
<gene>
    <name evidence="5" type="ORF">BJ875DRAFT_463183</name>
</gene>
<dbReference type="OrthoDB" id="9983560at2759"/>